<keyword evidence="5" id="KW-1185">Reference proteome</keyword>
<sequence length="291" mass="33576">MSHIEFKALQLQEEAQRRVKSAGFLQSLFLRSTSKSEESIEYYKRAGNLFKMVKKWKQAGSAFMDAANLCYKAKNFTEAALEYIEAANCFKNCDTEMAIKAYKEAVKLYRNNGKYSAVAKNYEAMSELLQEDYNNQGAEKYLEQAAYFYQLDKRYWASNKCLEQIAEAAALSSDYVKAIKIFEGIACFELTSSTRKHIANEYFFRCAICVLCAGASVTKRLLTYIYIFPPFKTSREYELVVCLAECINDNDLEGFEYAVRIFDSQTELSQWHVTLLLRARNQITENEHLIL</sequence>
<reference evidence="4" key="1">
    <citation type="submission" date="2025-05" db="UniProtKB">
        <authorList>
            <consortium name="EnsemblMetazoa"/>
        </authorList>
    </citation>
    <scope>IDENTIFICATION</scope>
</reference>
<organism evidence="4 5">
    <name type="scientific">Diabrotica virgifera virgifera</name>
    <name type="common">western corn rootworm</name>
    <dbReference type="NCBI Taxonomy" id="50390"/>
    <lineage>
        <taxon>Eukaryota</taxon>
        <taxon>Metazoa</taxon>
        <taxon>Ecdysozoa</taxon>
        <taxon>Arthropoda</taxon>
        <taxon>Hexapoda</taxon>
        <taxon>Insecta</taxon>
        <taxon>Pterygota</taxon>
        <taxon>Neoptera</taxon>
        <taxon>Endopterygota</taxon>
        <taxon>Coleoptera</taxon>
        <taxon>Polyphaga</taxon>
        <taxon>Cucujiformia</taxon>
        <taxon>Chrysomeloidea</taxon>
        <taxon>Chrysomelidae</taxon>
        <taxon>Galerucinae</taxon>
        <taxon>Diabroticina</taxon>
        <taxon>Diabroticites</taxon>
        <taxon>Diabrotica</taxon>
    </lineage>
</organism>
<evidence type="ECO:0000313" key="4">
    <source>
        <dbReference type="EnsemblMetazoa" id="XP_050503671.1"/>
    </source>
</evidence>
<evidence type="ECO:0000256" key="2">
    <source>
        <dbReference type="ARBA" id="ARBA00022448"/>
    </source>
</evidence>
<evidence type="ECO:0000256" key="3">
    <source>
        <dbReference type="ARBA" id="ARBA00022927"/>
    </source>
</evidence>
<name>A0ABM5K0F3_DIAVI</name>
<keyword evidence="2" id="KW-0813">Transport</keyword>
<evidence type="ECO:0000256" key="1">
    <source>
        <dbReference type="ARBA" id="ARBA00010050"/>
    </source>
</evidence>
<dbReference type="SUPFAM" id="SSF48452">
    <property type="entry name" value="TPR-like"/>
    <property type="match status" value="1"/>
</dbReference>
<evidence type="ECO:0008006" key="6">
    <source>
        <dbReference type="Google" id="ProtNLM"/>
    </source>
</evidence>
<dbReference type="InterPro" id="IPR011990">
    <property type="entry name" value="TPR-like_helical_dom_sf"/>
</dbReference>
<dbReference type="PRINTS" id="PR00448">
    <property type="entry name" value="NSFATTACHMNT"/>
</dbReference>
<protein>
    <recommendedName>
        <fullName evidence="6">Alpha-soluble NSF attachment protein-like</fullName>
    </recommendedName>
</protein>
<dbReference type="RefSeq" id="XP_050503671.1">
    <property type="nucleotide sequence ID" value="XM_050647714.1"/>
</dbReference>
<evidence type="ECO:0000313" key="5">
    <source>
        <dbReference type="Proteomes" id="UP001652700"/>
    </source>
</evidence>
<dbReference type="Proteomes" id="UP001652700">
    <property type="component" value="Unplaced"/>
</dbReference>
<dbReference type="InterPro" id="IPR000744">
    <property type="entry name" value="NSF_attach"/>
</dbReference>
<dbReference type="PANTHER" id="PTHR13768">
    <property type="entry name" value="SOLUBLE NSF ATTACHMENT PROTEIN SNAP"/>
    <property type="match status" value="1"/>
</dbReference>
<proteinExistence type="inferred from homology"/>
<dbReference type="Gene3D" id="1.25.40.10">
    <property type="entry name" value="Tetratricopeptide repeat domain"/>
    <property type="match status" value="1"/>
</dbReference>
<accession>A0ABM5K0F3</accession>
<dbReference type="Pfam" id="PF14938">
    <property type="entry name" value="SNAP"/>
    <property type="match status" value="1"/>
</dbReference>
<keyword evidence="3" id="KW-0653">Protein transport</keyword>
<dbReference type="PANTHER" id="PTHR13768:SF8">
    <property type="entry name" value="ALPHA-SOLUBLE NSF ATTACHMENT PROTEIN"/>
    <property type="match status" value="1"/>
</dbReference>
<comment type="similarity">
    <text evidence="1">Belongs to the SNAP family.</text>
</comment>
<dbReference type="EnsemblMetazoa" id="XM_050647714.1">
    <property type="protein sequence ID" value="XP_050503671.1"/>
    <property type="gene ID" value="LOC114329658"/>
</dbReference>
<dbReference type="GeneID" id="114329658"/>